<name>A0A6J7K4K5_9ZZZZ</name>
<keyword evidence="3" id="KW-1133">Transmembrane helix</keyword>
<dbReference type="EMBL" id="CAFBNA010000205">
    <property type="protein sequence ID" value="CAB4950063.1"/>
    <property type="molecule type" value="Genomic_DNA"/>
</dbReference>
<dbReference type="AlphaFoldDB" id="A0A6J7K4K5"/>
<feature type="transmembrane region" description="Helical" evidence="3">
    <location>
        <begin position="43"/>
        <end position="68"/>
    </location>
</feature>
<evidence type="ECO:0000313" key="5">
    <source>
        <dbReference type="EMBL" id="CAB4621410.1"/>
    </source>
</evidence>
<dbReference type="PANTHER" id="PTHR10434">
    <property type="entry name" value="1-ACYL-SN-GLYCEROL-3-PHOSPHATE ACYLTRANSFERASE"/>
    <property type="match status" value="1"/>
</dbReference>
<evidence type="ECO:0000256" key="1">
    <source>
        <dbReference type="ARBA" id="ARBA00022679"/>
    </source>
</evidence>
<feature type="domain" description="Phospholipid/glycerol acyltransferase" evidence="4">
    <location>
        <begin position="114"/>
        <end position="240"/>
    </location>
</feature>
<accession>A0A6J7K4K5</accession>
<dbReference type="GO" id="GO:0003841">
    <property type="term" value="F:1-acylglycerol-3-phosphate O-acyltransferase activity"/>
    <property type="evidence" value="ECO:0007669"/>
    <property type="project" value="TreeGrafter"/>
</dbReference>
<organism evidence="6">
    <name type="scientific">freshwater metagenome</name>
    <dbReference type="NCBI Taxonomy" id="449393"/>
    <lineage>
        <taxon>unclassified sequences</taxon>
        <taxon>metagenomes</taxon>
        <taxon>ecological metagenomes</taxon>
    </lineage>
</organism>
<keyword evidence="2" id="KW-0012">Acyltransferase</keyword>
<keyword evidence="1" id="KW-0808">Transferase</keyword>
<proteinExistence type="predicted"/>
<dbReference type="SUPFAM" id="SSF69593">
    <property type="entry name" value="Glycerol-3-phosphate (1)-acyltransferase"/>
    <property type="match status" value="1"/>
</dbReference>
<feature type="transmembrane region" description="Helical" evidence="3">
    <location>
        <begin position="7"/>
        <end position="31"/>
    </location>
</feature>
<keyword evidence="3" id="KW-0812">Transmembrane</keyword>
<dbReference type="SMART" id="SM00563">
    <property type="entry name" value="PlsC"/>
    <property type="match status" value="1"/>
</dbReference>
<sequence length="322" mass="35886">MRRPITVMAVVIGALLLTVLLPIWIVFSVVLDLVGRKWRLPTFRLMCFAWLWLWLETLGILGAELLWLTGQARNQRANYALQRWWAKQLIGSLRLSCGLKIEVEGAENLSAGPLICLGRHASLGDALVSAWIFGSLAKRFPRYVMKKELLFDPCLDVVGQRIPNYFVDRGSAAVRQELTGIRTMAANMGERDVAVIFPEGTRTNDEKRVGLVARLERRAPDRHAKLIGLQRLLPPRSAGASVLLEEIPNGDVVVMWHVGFDGLDTFGGVRRRIASANPSAKVVLEHHTRASIPEGDGFEAWLDDRWLEIDAKVVAADATRVA</sequence>
<dbReference type="EMBL" id="CAEZUO010000167">
    <property type="protein sequence ID" value="CAB4621410.1"/>
    <property type="molecule type" value="Genomic_DNA"/>
</dbReference>
<protein>
    <submittedName>
        <fullName evidence="6">Unannotated protein</fullName>
    </submittedName>
</protein>
<keyword evidence="3" id="KW-0472">Membrane</keyword>
<evidence type="ECO:0000259" key="4">
    <source>
        <dbReference type="SMART" id="SM00563"/>
    </source>
</evidence>
<evidence type="ECO:0000313" key="6">
    <source>
        <dbReference type="EMBL" id="CAB4950063.1"/>
    </source>
</evidence>
<dbReference type="PANTHER" id="PTHR10434:SF11">
    <property type="entry name" value="1-ACYL-SN-GLYCEROL-3-PHOSPHATE ACYLTRANSFERASE"/>
    <property type="match status" value="1"/>
</dbReference>
<gene>
    <name evidence="5" type="ORF">UFOPK1827_02013</name>
    <name evidence="6" type="ORF">UFOPK3708_01944</name>
</gene>
<dbReference type="InterPro" id="IPR002123">
    <property type="entry name" value="Plipid/glycerol_acylTrfase"/>
</dbReference>
<dbReference type="GO" id="GO:0006654">
    <property type="term" value="P:phosphatidic acid biosynthetic process"/>
    <property type="evidence" value="ECO:0007669"/>
    <property type="project" value="TreeGrafter"/>
</dbReference>
<reference evidence="6" key="1">
    <citation type="submission" date="2020-05" db="EMBL/GenBank/DDBJ databases">
        <authorList>
            <person name="Chiriac C."/>
            <person name="Salcher M."/>
            <person name="Ghai R."/>
            <person name="Kavagutti S V."/>
        </authorList>
    </citation>
    <scope>NUCLEOTIDE SEQUENCE</scope>
</reference>
<evidence type="ECO:0000256" key="3">
    <source>
        <dbReference type="SAM" id="Phobius"/>
    </source>
</evidence>
<evidence type="ECO:0000256" key="2">
    <source>
        <dbReference type="ARBA" id="ARBA00023315"/>
    </source>
</evidence>
<dbReference type="Pfam" id="PF01553">
    <property type="entry name" value="Acyltransferase"/>
    <property type="match status" value="1"/>
</dbReference>